<dbReference type="RefSeq" id="WP_121086840.1">
    <property type="nucleotide sequence ID" value="NZ_RBZU01000004.1"/>
</dbReference>
<name>A0A494Y6Q0_9BURK</name>
<sequence>MARRRLAVVGAGAIGRMHVERARQHPQVEVVAIADPSPAARDFARAEGLRDYLDYTAMLDDVRPEGVIVATPNATHVEVGLACIARGMPALIEKPVADDVGEAHRLSHAAAESDVPLIVGHHRRHNPILRRAREIVRSGRLGTIVAANALATFYKPDSYFDMAWRRRAGGGPVLINLIHDIDLLRFLLGEVVEVQALSSNAVRGFEVEDTAAVLLRFASGALGTLAVSDCAASPWNWDLAAGEAAHYPRQLVNTHFVTGTDASLTLPLLDIWEYRARKGWHDPLTVERSTPHSGDPYHEQLRHFAAVIAREETPVCSIDDASRTLAATLAVHRAVETRAPVAPQAPDASARVEASTA</sequence>
<evidence type="ECO:0000259" key="1">
    <source>
        <dbReference type="Pfam" id="PF01408"/>
    </source>
</evidence>
<dbReference type="PANTHER" id="PTHR43377:SF8">
    <property type="entry name" value="BLR3664 PROTEIN"/>
    <property type="match status" value="1"/>
</dbReference>
<feature type="domain" description="Gfo/Idh/MocA-like oxidoreductase N-terminal" evidence="1">
    <location>
        <begin position="5"/>
        <end position="121"/>
    </location>
</feature>
<dbReference type="GO" id="GO:0000166">
    <property type="term" value="F:nucleotide binding"/>
    <property type="evidence" value="ECO:0007669"/>
    <property type="project" value="InterPro"/>
</dbReference>
<dbReference type="InterPro" id="IPR036291">
    <property type="entry name" value="NAD(P)-bd_dom_sf"/>
</dbReference>
<evidence type="ECO:0000313" key="4">
    <source>
        <dbReference type="Proteomes" id="UP000270342"/>
    </source>
</evidence>
<proteinExistence type="predicted"/>
<evidence type="ECO:0000259" key="2">
    <source>
        <dbReference type="Pfam" id="PF22725"/>
    </source>
</evidence>
<dbReference type="SUPFAM" id="SSF51735">
    <property type="entry name" value="NAD(P)-binding Rossmann-fold domains"/>
    <property type="match status" value="1"/>
</dbReference>
<dbReference type="AlphaFoldDB" id="A0A494Y6Q0"/>
<dbReference type="PANTHER" id="PTHR43377">
    <property type="entry name" value="BILIVERDIN REDUCTASE A"/>
    <property type="match status" value="1"/>
</dbReference>
<dbReference type="Gene3D" id="3.30.360.10">
    <property type="entry name" value="Dihydrodipicolinate Reductase, domain 2"/>
    <property type="match status" value="1"/>
</dbReference>
<dbReference type="InterPro" id="IPR055170">
    <property type="entry name" value="GFO_IDH_MocA-like_dom"/>
</dbReference>
<dbReference type="OrthoDB" id="8565814at2"/>
<organism evidence="3 4">
    <name type="scientific">Pararobbsia silviterrae</name>
    <dbReference type="NCBI Taxonomy" id="1792498"/>
    <lineage>
        <taxon>Bacteria</taxon>
        <taxon>Pseudomonadati</taxon>
        <taxon>Pseudomonadota</taxon>
        <taxon>Betaproteobacteria</taxon>
        <taxon>Burkholderiales</taxon>
        <taxon>Burkholderiaceae</taxon>
        <taxon>Pararobbsia</taxon>
    </lineage>
</organism>
<gene>
    <name evidence="3" type="ORF">D7S86_12490</name>
</gene>
<dbReference type="InterPro" id="IPR051450">
    <property type="entry name" value="Gfo/Idh/MocA_Oxidoreductases"/>
</dbReference>
<reference evidence="3 4" key="1">
    <citation type="submission" date="2018-10" db="EMBL/GenBank/DDBJ databases">
        <title>Robbsia sp. DHC34, isolated from soil.</title>
        <authorList>
            <person name="Gao Z.-H."/>
            <person name="Qiu L.-H."/>
        </authorList>
    </citation>
    <scope>NUCLEOTIDE SEQUENCE [LARGE SCALE GENOMIC DNA]</scope>
    <source>
        <strain evidence="3 4">DHC34</strain>
    </source>
</reference>
<dbReference type="Gene3D" id="3.40.50.720">
    <property type="entry name" value="NAD(P)-binding Rossmann-like Domain"/>
    <property type="match status" value="1"/>
</dbReference>
<feature type="domain" description="GFO/IDH/MocA-like oxidoreductase" evidence="2">
    <location>
        <begin position="130"/>
        <end position="235"/>
    </location>
</feature>
<evidence type="ECO:0000313" key="3">
    <source>
        <dbReference type="EMBL" id="RKP55996.1"/>
    </source>
</evidence>
<dbReference type="Pfam" id="PF22725">
    <property type="entry name" value="GFO_IDH_MocA_C3"/>
    <property type="match status" value="1"/>
</dbReference>
<keyword evidence="4" id="KW-1185">Reference proteome</keyword>
<dbReference type="Proteomes" id="UP000270342">
    <property type="component" value="Unassembled WGS sequence"/>
</dbReference>
<comment type="caution">
    <text evidence="3">The sequence shown here is derived from an EMBL/GenBank/DDBJ whole genome shotgun (WGS) entry which is preliminary data.</text>
</comment>
<protein>
    <submittedName>
        <fullName evidence="3">Gfo/Idh/MocA family oxidoreductase</fullName>
    </submittedName>
</protein>
<dbReference type="EMBL" id="RBZU01000004">
    <property type="protein sequence ID" value="RKP55996.1"/>
    <property type="molecule type" value="Genomic_DNA"/>
</dbReference>
<dbReference type="SUPFAM" id="SSF55347">
    <property type="entry name" value="Glyceraldehyde-3-phosphate dehydrogenase-like, C-terminal domain"/>
    <property type="match status" value="1"/>
</dbReference>
<dbReference type="InterPro" id="IPR000683">
    <property type="entry name" value="Gfo/Idh/MocA-like_OxRdtase_N"/>
</dbReference>
<dbReference type="Pfam" id="PF01408">
    <property type="entry name" value="GFO_IDH_MocA"/>
    <property type="match status" value="1"/>
</dbReference>
<accession>A0A494Y6Q0</accession>